<evidence type="ECO:0000313" key="9">
    <source>
        <dbReference type="EMBL" id="CAF2091020.1"/>
    </source>
</evidence>
<dbReference type="EMBL" id="CAJNOV010010049">
    <property type="protein sequence ID" value="CAF1386749.1"/>
    <property type="molecule type" value="Genomic_DNA"/>
</dbReference>
<evidence type="ECO:0000256" key="3">
    <source>
        <dbReference type="ARBA" id="ARBA00022989"/>
    </source>
</evidence>
<dbReference type="EMBL" id="CAJNRE010010454">
    <property type="protein sequence ID" value="CAF2091020.1"/>
    <property type="molecule type" value="Genomic_DNA"/>
</dbReference>
<accession>A0A815JVM5</accession>
<dbReference type="InterPro" id="IPR032675">
    <property type="entry name" value="LRR_dom_sf"/>
</dbReference>
<dbReference type="GO" id="GO:0016020">
    <property type="term" value="C:membrane"/>
    <property type="evidence" value="ECO:0007669"/>
    <property type="project" value="UniProtKB-SubCell"/>
</dbReference>
<reference evidence="8" key="1">
    <citation type="submission" date="2021-02" db="EMBL/GenBank/DDBJ databases">
        <authorList>
            <person name="Nowell W R."/>
        </authorList>
    </citation>
    <scope>NUCLEOTIDE SEQUENCE</scope>
</reference>
<dbReference type="InterPro" id="IPR001611">
    <property type="entry name" value="Leu-rich_rpt"/>
</dbReference>
<evidence type="ECO:0000256" key="5">
    <source>
        <dbReference type="ARBA" id="ARBA00023180"/>
    </source>
</evidence>
<keyword evidence="2 6" id="KW-0812">Transmembrane</keyword>
<dbReference type="Pfam" id="PF13855">
    <property type="entry name" value="LRR_8"/>
    <property type="match status" value="1"/>
</dbReference>
<evidence type="ECO:0000256" key="4">
    <source>
        <dbReference type="ARBA" id="ARBA00023136"/>
    </source>
</evidence>
<name>A0A815JVM5_9BILA</name>
<keyword evidence="7" id="KW-0732">Signal</keyword>
<keyword evidence="3 6" id="KW-1133">Transmembrane helix</keyword>
<gene>
    <name evidence="8" type="ORF">CJN711_LOCUS21233</name>
    <name evidence="9" type="ORF">MBJ925_LOCUS20333</name>
</gene>
<evidence type="ECO:0000256" key="1">
    <source>
        <dbReference type="ARBA" id="ARBA00004479"/>
    </source>
</evidence>
<dbReference type="Gene3D" id="3.80.10.10">
    <property type="entry name" value="Ribonuclease Inhibitor"/>
    <property type="match status" value="1"/>
</dbReference>
<organism evidence="8 10">
    <name type="scientific">Rotaria magnacalcarata</name>
    <dbReference type="NCBI Taxonomy" id="392030"/>
    <lineage>
        <taxon>Eukaryota</taxon>
        <taxon>Metazoa</taxon>
        <taxon>Spiralia</taxon>
        <taxon>Gnathifera</taxon>
        <taxon>Rotifera</taxon>
        <taxon>Eurotatoria</taxon>
        <taxon>Bdelloidea</taxon>
        <taxon>Philodinida</taxon>
        <taxon>Philodinidae</taxon>
        <taxon>Rotaria</taxon>
    </lineage>
</organism>
<evidence type="ECO:0000256" key="2">
    <source>
        <dbReference type="ARBA" id="ARBA00022692"/>
    </source>
</evidence>
<dbReference type="Proteomes" id="UP000663824">
    <property type="component" value="Unassembled WGS sequence"/>
</dbReference>
<protein>
    <submittedName>
        <fullName evidence="8">Uncharacterized protein</fullName>
    </submittedName>
</protein>
<evidence type="ECO:0000313" key="10">
    <source>
        <dbReference type="Proteomes" id="UP000663855"/>
    </source>
</evidence>
<evidence type="ECO:0000256" key="6">
    <source>
        <dbReference type="SAM" id="Phobius"/>
    </source>
</evidence>
<feature type="chain" id="PRO_5036227939" evidence="7">
    <location>
        <begin position="20"/>
        <end position="615"/>
    </location>
</feature>
<feature type="signal peptide" evidence="7">
    <location>
        <begin position="1"/>
        <end position="19"/>
    </location>
</feature>
<dbReference type="InterPro" id="IPR031283">
    <property type="entry name" value="AMIGO"/>
</dbReference>
<sequence length="615" mass="69956">MFLKLLFIGIVTLPPIAHGLCYSNLSQTWICDSYYALNTTKATRIDYQSVLLDENFENLFVKNYHWSIFIIDQYPLTLELLNASNNKIQTIIITPQNRYRSNLRQLILESNNIRQFNSDTIMLPQSLEIISLANNLLEILDARIFSNLKKLIKLDLKNNQLKRVLPELLLNIMIDLNNNPLNCQCTTEFYRRICEKFTNLKRSSTENNNCMAPYYDSQKLDSHPACYLRFSKFTLTCPIDAQPPPMIIWSTPFGNLTSINSSSIDLILFNNDQPFYRKLKTFAGPFSARTRHILYAFNTNQLSVTQARASLQHHLSCSGINMLGVYTHTFDFDIDTYAEKHALWIIIFTMSFGLFMSLIGGLICIILKRTYYYRGDHLKTPPVYPTMTPNSAARTPPNFEVNQWLSSAAANITETLEQVRDKLRLGVQQAGGTIRQAAETSAAYLQSIRVQTLSSLRNSGQFMRAGMNMLTTQVNSLRDYCGMTTGNLIPANYLLQQQQFHNLQQSNSLVLYLHNNQMPIISEDRESLIESESLMPFQDRSPYAGYIASTVLANGSGIGQLDTAANSALTTLNNFNQDTVTIIDDENLRMEGHMIGGIGTFHDRRLGELINECEM</sequence>
<dbReference type="PANTHER" id="PTHR24368">
    <property type="entry name" value="AMPHOTERIN-INDUCED PROTEIN"/>
    <property type="match status" value="1"/>
</dbReference>
<keyword evidence="4 6" id="KW-0472">Membrane</keyword>
<dbReference type="SUPFAM" id="SSF52058">
    <property type="entry name" value="L domain-like"/>
    <property type="match status" value="1"/>
</dbReference>
<comment type="subcellular location">
    <subcellularLocation>
        <location evidence="1">Membrane</location>
        <topology evidence="1">Single-pass type I membrane protein</topology>
    </subcellularLocation>
</comment>
<keyword evidence="5" id="KW-0325">Glycoprotein</keyword>
<comment type="caution">
    <text evidence="8">The sequence shown here is derived from an EMBL/GenBank/DDBJ whole genome shotgun (WGS) entry which is preliminary data.</text>
</comment>
<evidence type="ECO:0000256" key="7">
    <source>
        <dbReference type="SAM" id="SignalP"/>
    </source>
</evidence>
<proteinExistence type="predicted"/>
<dbReference type="Proteomes" id="UP000663855">
    <property type="component" value="Unassembled WGS sequence"/>
</dbReference>
<dbReference type="PANTHER" id="PTHR24368:SF210">
    <property type="entry name" value="SURFACE ANTIGEN BSPA-LIKE"/>
    <property type="match status" value="1"/>
</dbReference>
<dbReference type="AlphaFoldDB" id="A0A815JVM5"/>
<evidence type="ECO:0000313" key="8">
    <source>
        <dbReference type="EMBL" id="CAF1386749.1"/>
    </source>
</evidence>
<feature type="transmembrane region" description="Helical" evidence="6">
    <location>
        <begin position="342"/>
        <end position="367"/>
    </location>
</feature>